<feature type="compositionally biased region" description="Polar residues" evidence="1">
    <location>
        <begin position="25"/>
        <end position="43"/>
    </location>
</feature>
<feature type="chain" id="PRO_5043960634" evidence="2">
    <location>
        <begin position="21"/>
        <end position="99"/>
    </location>
</feature>
<dbReference type="RefSeq" id="WP_106647029.1">
    <property type="nucleotide sequence ID" value="NZ_BMGO01000001.1"/>
</dbReference>
<dbReference type="Proteomes" id="UP000232693">
    <property type="component" value="Chromosome"/>
</dbReference>
<sequence>MILRLSLIGLTSALFLASCANDTAKTSSVEDATVTEQQQTTSPKESRPISEISQEEGIKQQDCEDKFKNEQGICEVPNPEYPKELRKKKNTDGDQGANP</sequence>
<feature type="signal peptide" evidence="2">
    <location>
        <begin position="1"/>
        <end position="20"/>
    </location>
</feature>
<dbReference type="PROSITE" id="PS51257">
    <property type="entry name" value="PROKAR_LIPOPROTEIN"/>
    <property type="match status" value="1"/>
</dbReference>
<proteinExistence type="predicted"/>
<evidence type="ECO:0000256" key="2">
    <source>
        <dbReference type="SAM" id="SignalP"/>
    </source>
</evidence>
<dbReference type="OrthoDB" id="9976240at2"/>
<organism evidence="3 4">
    <name type="scientific">Kangiella profundi</name>
    <dbReference type="NCBI Taxonomy" id="1561924"/>
    <lineage>
        <taxon>Bacteria</taxon>
        <taxon>Pseudomonadati</taxon>
        <taxon>Pseudomonadota</taxon>
        <taxon>Gammaproteobacteria</taxon>
        <taxon>Kangiellales</taxon>
        <taxon>Kangiellaceae</taxon>
        <taxon>Kangiella</taxon>
    </lineage>
</organism>
<protein>
    <submittedName>
        <fullName evidence="3">Uncharacterized protein</fullName>
    </submittedName>
</protein>
<dbReference type="EMBL" id="CP025120">
    <property type="protein sequence ID" value="AUD79203.1"/>
    <property type="molecule type" value="Genomic_DNA"/>
</dbReference>
<dbReference type="KEGG" id="kpd:CW740_08080"/>
<evidence type="ECO:0000313" key="4">
    <source>
        <dbReference type="Proteomes" id="UP000232693"/>
    </source>
</evidence>
<evidence type="ECO:0000313" key="3">
    <source>
        <dbReference type="EMBL" id="AUD79203.1"/>
    </source>
</evidence>
<feature type="compositionally biased region" description="Basic and acidic residues" evidence="1">
    <location>
        <begin position="56"/>
        <end position="69"/>
    </location>
</feature>
<keyword evidence="2" id="KW-0732">Signal</keyword>
<dbReference type="AlphaFoldDB" id="A0A2K9AS10"/>
<evidence type="ECO:0000256" key="1">
    <source>
        <dbReference type="SAM" id="MobiDB-lite"/>
    </source>
</evidence>
<keyword evidence="4" id="KW-1185">Reference proteome</keyword>
<gene>
    <name evidence="3" type="ORF">CW740_08080</name>
</gene>
<feature type="region of interest" description="Disordered" evidence="1">
    <location>
        <begin position="25"/>
        <end position="99"/>
    </location>
</feature>
<reference evidence="3 4" key="1">
    <citation type="submission" date="2017-12" db="EMBL/GenBank/DDBJ databases">
        <title>Kangiella profundi FT102 completed genome.</title>
        <authorList>
            <person name="Xu J."/>
            <person name="Wang J."/>
            <person name="Lu Y."/>
        </authorList>
    </citation>
    <scope>NUCLEOTIDE SEQUENCE [LARGE SCALE GENOMIC DNA]</scope>
    <source>
        <strain evidence="3 4">FT102</strain>
    </source>
</reference>
<accession>A0A2K9AS10</accession>
<name>A0A2K9AS10_9GAMM</name>